<evidence type="ECO:0000313" key="3">
    <source>
        <dbReference type="EMBL" id="KAL0580454.1"/>
    </source>
</evidence>
<keyword evidence="4" id="KW-1185">Reference proteome</keyword>
<accession>A0ABR3FY25</accession>
<dbReference type="PANTHER" id="PTHR43948">
    <property type="entry name" value="DNAJ HOMOLOG SUBFAMILY B"/>
    <property type="match status" value="1"/>
</dbReference>
<dbReference type="Pfam" id="PF00226">
    <property type="entry name" value="DnaJ"/>
    <property type="match status" value="1"/>
</dbReference>
<sequence>MASDLYETLGIAKDATPEQIRKAYKKRALETHPDRHPNATPEEKEEMGDRFRRVGNAYEVLNDPRNRRVSIVRGASEYDRHGVWPPPSPDDESAPRAHRRPRTSHRHHHHHDHFFANDPFSNDSFFNDPFFSRSSNHFRFSDPFDLFERMFQGAPMFGDPINPRPRHHHHNHPDRRPAWNEDPFSQARRMHNEMSGFMSGMHRSMLAGFPAGADISSSSGNGNGRFTSQVYMSSSMNGVTHSIKRTRDWNGNEIVTKTYPDGRKVVTINGVEQREQGYLDSSSRHSLPEPRRGPPVSSQEYSNGQYLPPPPPYSGPQSNHGDFREHRHRSRNHDTRPPVIPPATMYDSYQHHSSSIPDHHGSKGSKKHWGPF</sequence>
<gene>
    <name evidence="3" type="ORF">V5O48_001524</name>
</gene>
<dbReference type="Gene3D" id="1.10.287.110">
    <property type="entry name" value="DnaJ domain"/>
    <property type="match status" value="1"/>
</dbReference>
<feature type="compositionally biased region" description="Basic residues" evidence="1">
    <location>
        <begin position="96"/>
        <end position="110"/>
    </location>
</feature>
<feature type="region of interest" description="Disordered" evidence="1">
    <location>
        <begin position="161"/>
        <end position="181"/>
    </location>
</feature>
<evidence type="ECO:0000313" key="4">
    <source>
        <dbReference type="Proteomes" id="UP001465976"/>
    </source>
</evidence>
<dbReference type="InterPro" id="IPR001623">
    <property type="entry name" value="DnaJ_domain"/>
</dbReference>
<name>A0ABR3FY25_9AGAR</name>
<feature type="compositionally biased region" description="Basic and acidic residues" evidence="1">
    <location>
        <begin position="274"/>
        <end position="292"/>
    </location>
</feature>
<evidence type="ECO:0000256" key="1">
    <source>
        <dbReference type="SAM" id="MobiDB-lite"/>
    </source>
</evidence>
<feature type="compositionally biased region" description="Basic and acidic residues" evidence="1">
    <location>
        <begin position="25"/>
        <end position="37"/>
    </location>
</feature>
<feature type="compositionally biased region" description="Basic residues" evidence="1">
    <location>
        <begin position="362"/>
        <end position="372"/>
    </location>
</feature>
<feature type="region of interest" description="Disordered" evidence="1">
    <location>
        <begin position="25"/>
        <end position="51"/>
    </location>
</feature>
<dbReference type="PANTHER" id="PTHR43948:SF10">
    <property type="entry name" value="MRJ, ISOFORM E"/>
    <property type="match status" value="1"/>
</dbReference>
<proteinExistence type="predicted"/>
<dbReference type="PRINTS" id="PR00625">
    <property type="entry name" value="JDOMAIN"/>
</dbReference>
<dbReference type="Proteomes" id="UP001465976">
    <property type="component" value="Unassembled WGS sequence"/>
</dbReference>
<organism evidence="3 4">
    <name type="scientific">Marasmius crinis-equi</name>
    <dbReference type="NCBI Taxonomy" id="585013"/>
    <lineage>
        <taxon>Eukaryota</taxon>
        <taxon>Fungi</taxon>
        <taxon>Dikarya</taxon>
        <taxon>Basidiomycota</taxon>
        <taxon>Agaricomycotina</taxon>
        <taxon>Agaricomycetes</taxon>
        <taxon>Agaricomycetidae</taxon>
        <taxon>Agaricales</taxon>
        <taxon>Marasmiineae</taxon>
        <taxon>Marasmiaceae</taxon>
        <taxon>Marasmius</taxon>
    </lineage>
</organism>
<dbReference type="SMART" id="SM00271">
    <property type="entry name" value="DnaJ"/>
    <property type="match status" value="1"/>
</dbReference>
<dbReference type="EMBL" id="JBAHYK010000030">
    <property type="protein sequence ID" value="KAL0580454.1"/>
    <property type="molecule type" value="Genomic_DNA"/>
</dbReference>
<feature type="region of interest" description="Disordered" evidence="1">
    <location>
        <begin position="78"/>
        <end position="110"/>
    </location>
</feature>
<dbReference type="InterPro" id="IPR036869">
    <property type="entry name" value="J_dom_sf"/>
</dbReference>
<feature type="compositionally biased region" description="Basic residues" evidence="1">
    <location>
        <begin position="164"/>
        <end position="173"/>
    </location>
</feature>
<feature type="domain" description="J" evidence="2">
    <location>
        <begin position="4"/>
        <end position="82"/>
    </location>
</feature>
<feature type="region of interest" description="Disordered" evidence="1">
    <location>
        <begin position="274"/>
        <end position="372"/>
    </location>
</feature>
<comment type="caution">
    <text evidence="3">The sequence shown here is derived from an EMBL/GenBank/DDBJ whole genome shotgun (WGS) entry which is preliminary data.</text>
</comment>
<evidence type="ECO:0000259" key="2">
    <source>
        <dbReference type="PROSITE" id="PS50076"/>
    </source>
</evidence>
<dbReference type="CDD" id="cd06257">
    <property type="entry name" value="DnaJ"/>
    <property type="match status" value="1"/>
</dbReference>
<reference evidence="3 4" key="1">
    <citation type="submission" date="2024-02" db="EMBL/GenBank/DDBJ databases">
        <title>A draft genome for the cacao thread blight pathogen Marasmius crinis-equi.</title>
        <authorList>
            <person name="Cohen S.P."/>
            <person name="Baruah I.K."/>
            <person name="Amoako-Attah I."/>
            <person name="Bukari Y."/>
            <person name="Meinhardt L.W."/>
            <person name="Bailey B.A."/>
        </authorList>
    </citation>
    <scope>NUCLEOTIDE SEQUENCE [LARGE SCALE GENOMIC DNA]</scope>
    <source>
        <strain evidence="3 4">GH-76</strain>
    </source>
</reference>
<dbReference type="PROSITE" id="PS50076">
    <property type="entry name" value="DNAJ_2"/>
    <property type="match status" value="1"/>
</dbReference>
<protein>
    <recommendedName>
        <fullName evidence="2">J domain-containing protein</fullName>
    </recommendedName>
</protein>
<dbReference type="SUPFAM" id="SSF46565">
    <property type="entry name" value="Chaperone J-domain"/>
    <property type="match status" value="1"/>
</dbReference>